<keyword evidence="2" id="KW-0464">Manganese</keyword>
<keyword evidence="3 4" id="KW-0413">Isomerase</keyword>
<dbReference type="RefSeq" id="WP_093420882.1">
    <property type="nucleotide sequence ID" value="NZ_FOXA01000006.1"/>
</dbReference>
<dbReference type="InterPro" id="IPR013451">
    <property type="entry name" value="L_rhamnose_iso"/>
</dbReference>
<dbReference type="Gene3D" id="3.20.20.150">
    <property type="entry name" value="Divalent-metal-dependent TIM barrel enzymes"/>
    <property type="match status" value="1"/>
</dbReference>
<dbReference type="OrthoDB" id="5174871at2"/>
<name>A0A1I5Q769_9RHOB</name>
<evidence type="ECO:0000313" key="4">
    <source>
        <dbReference type="EMBL" id="SFP42113.1"/>
    </source>
</evidence>
<dbReference type="PANTHER" id="PTHR30268">
    <property type="entry name" value="L-RHAMNOSE ISOMERASE"/>
    <property type="match status" value="1"/>
</dbReference>
<proteinExistence type="predicted"/>
<dbReference type="GO" id="GO:0016853">
    <property type="term" value="F:isomerase activity"/>
    <property type="evidence" value="ECO:0007669"/>
    <property type="project" value="UniProtKB-KW"/>
</dbReference>
<dbReference type="NCBIfam" id="TIGR02629">
    <property type="entry name" value="L_rham_iso_rhiz"/>
    <property type="match status" value="1"/>
</dbReference>
<reference evidence="4 5" key="1">
    <citation type="submission" date="2016-10" db="EMBL/GenBank/DDBJ databases">
        <authorList>
            <person name="de Groot N.N."/>
        </authorList>
    </citation>
    <scope>NUCLEOTIDE SEQUENCE [LARGE SCALE GENOMIC DNA]</scope>
    <source>
        <strain evidence="4 5">DSM 19547</strain>
    </source>
</reference>
<dbReference type="PANTHER" id="PTHR30268:SF0">
    <property type="entry name" value="L-RHAMNOSE ISOMERASE"/>
    <property type="match status" value="1"/>
</dbReference>
<protein>
    <submittedName>
        <fullName evidence="4">L-rhamnose isomerase / sugar isomerase</fullName>
    </submittedName>
</protein>
<dbReference type="STRING" id="441119.SAMN04488047_10699"/>
<keyword evidence="1" id="KW-0479">Metal-binding</keyword>
<gene>
    <name evidence="4" type="ORF">SAMN04488047_10699</name>
</gene>
<sequence>MIDQDVIDRSNAVAEAALRADYAALGEHLDRRGIDIDAIKDKVAAYGVAIPSWGVGTGGTRFARFPGNGEPRHVFDKLDDCGVIHRLTGATPSVSLHIPWDDAAPAELNAKAEETGLRFDAMNSNTFQDSGQPLSYKYGSLSHTDPAVRQQAVEHNLYCIELGRKIGSKALTVWVGDGSNFPGQTNMTRQFDRYLGAAQDIYAGLPEDWRLFTEHKMFEPAFYSTVVQDWGTNYLIAKELGARAFCLVDLGHHAPNVNIEMIVARLIRFGKLGGFHFNDSKYGDDDLDTGSIDPYRLFLVFNELVQAEGAPDFDPAHMLDQSHNVTDPIESLMSSAMEVQRAYAQALLVDRAALEGFQKENDALMATTTLKRAFRTDVEPILAMARLEKRAAVDPVGAFRASGYRARVSEERPAAAGGGGGIV</sequence>
<evidence type="ECO:0000256" key="1">
    <source>
        <dbReference type="ARBA" id="ARBA00022723"/>
    </source>
</evidence>
<keyword evidence="5" id="KW-1185">Reference proteome</keyword>
<dbReference type="InterPro" id="IPR036237">
    <property type="entry name" value="Xyl_isomerase-like_sf"/>
</dbReference>
<accession>A0A1I5Q769</accession>
<dbReference type="Proteomes" id="UP000199356">
    <property type="component" value="Unassembled WGS sequence"/>
</dbReference>
<evidence type="ECO:0000313" key="5">
    <source>
        <dbReference type="Proteomes" id="UP000199356"/>
    </source>
</evidence>
<dbReference type="InterPro" id="IPR050337">
    <property type="entry name" value="L-rhamnose_isomerase"/>
</dbReference>
<dbReference type="SUPFAM" id="SSF51658">
    <property type="entry name" value="Xylose isomerase-like"/>
    <property type="match status" value="1"/>
</dbReference>
<dbReference type="AlphaFoldDB" id="A0A1I5Q769"/>
<evidence type="ECO:0000256" key="3">
    <source>
        <dbReference type="ARBA" id="ARBA00023235"/>
    </source>
</evidence>
<organism evidence="4 5">
    <name type="scientific">Tranquillimonas alkanivorans</name>
    <dbReference type="NCBI Taxonomy" id="441119"/>
    <lineage>
        <taxon>Bacteria</taxon>
        <taxon>Pseudomonadati</taxon>
        <taxon>Pseudomonadota</taxon>
        <taxon>Alphaproteobacteria</taxon>
        <taxon>Rhodobacterales</taxon>
        <taxon>Roseobacteraceae</taxon>
        <taxon>Tranquillimonas</taxon>
    </lineage>
</organism>
<dbReference type="EMBL" id="FOXA01000006">
    <property type="protein sequence ID" value="SFP42113.1"/>
    <property type="molecule type" value="Genomic_DNA"/>
</dbReference>
<dbReference type="GO" id="GO:0046872">
    <property type="term" value="F:metal ion binding"/>
    <property type="evidence" value="ECO:0007669"/>
    <property type="project" value="UniProtKB-KW"/>
</dbReference>
<evidence type="ECO:0000256" key="2">
    <source>
        <dbReference type="ARBA" id="ARBA00023211"/>
    </source>
</evidence>